<dbReference type="Pfam" id="PF13621">
    <property type="entry name" value="Cupin_8"/>
    <property type="match status" value="1"/>
</dbReference>
<dbReference type="InterPro" id="IPR003347">
    <property type="entry name" value="JmjC_dom"/>
</dbReference>
<evidence type="ECO:0000313" key="5">
    <source>
        <dbReference type="Proteomes" id="UP001345219"/>
    </source>
</evidence>
<comment type="similarity">
    <text evidence="1">Belongs to the JARID1 histone demethylase family.</text>
</comment>
<gene>
    <name evidence="4" type="ORF">SAY87_027836</name>
</gene>
<dbReference type="PANTHER" id="PTHR12461">
    <property type="entry name" value="HYPOXIA-INDUCIBLE FACTOR 1 ALPHA INHIBITOR-RELATED"/>
    <property type="match status" value="1"/>
</dbReference>
<dbReference type="Proteomes" id="UP001345219">
    <property type="component" value="Chromosome 21"/>
</dbReference>
<dbReference type="PROSITE" id="PS51184">
    <property type="entry name" value="JMJC"/>
    <property type="match status" value="1"/>
</dbReference>
<evidence type="ECO:0000256" key="1">
    <source>
        <dbReference type="ARBA" id="ARBA00006801"/>
    </source>
</evidence>
<name>A0AAN7JN06_9MYRT</name>
<keyword evidence="5" id="KW-1185">Reference proteome</keyword>
<evidence type="ECO:0000256" key="2">
    <source>
        <dbReference type="SAM" id="MobiDB-lite"/>
    </source>
</evidence>
<dbReference type="AlphaFoldDB" id="A0AAN7JN06"/>
<feature type="compositionally biased region" description="Polar residues" evidence="2">
    <location>
        <begin position="117"/>
        <end position="134"/>
    </location>
</feature>
<feature type="domain" description="JmjC" evidence="3">
    <location>
        <begin position="155"/>
        <end position="304"/>
    </location>
</feature>
<accession>A0AAN7JN06</accession>
<dbReference type="InterPro" id="IPR041667">
    <property type="entry name" value="Cupin_8"/>
</dbReference>
<feature type="region of interest" description="Disordered" evidence="2">
    <location>
        <begin position="331"/>
        <end position="351"/>
    </location>
</feature>
<dbReference type="Gene3D" id="2.60.120.650">
    <property type="entry name" value="Cupin"/>
    <property type="match status" value="1"/>
</dbReference>
<evidence type="ECO:0000313" key="4">
    <source>
        <dbReference type="EMBL" id="KAK4750387.1"/>
    </source>
</evidence>
<proteinExistence type="inferred from homology"/>
<organism evidence="4 5">
    <name type="scientific">Trapa incisa</name>
    <dbReference type="NCBI Taxonomy" id="236973"/>
    <lineage>
        <taxon>Eukaryota</taxon>
        <taxon>Viridiplantae</taxon>
        <taxon>Streptophyta</taxon>
        <taxon>Embryophyta</taxon>
        <taxon>Tracheophyta</taxon>
        <taxon>Spermatophyta</taxon>
        <taxon>Magnoliopsida</taxon>
        <taxon>eudicotyledons</taxon>
        <taxon>Gunneridae</taxon>
        <taxon>Pentapetalae</taxon>
        <taxon>rosids</taxon>
        <taxon>malvids</taxon>
        <taxon>Myrtales</taxon>
        <taxon>Lythraceae</taxon>
        <taxon>Trapa</taxon>
    </lineage>
</organism>
<feature type="region of interest" description="Disordered" evidence="2">
    <location>
        <begin position="108"/>
        <end position="134"/>
    </location>
</feature>
<dbReference type="PANTHER" id="PTHR12461:SF102">
    <property type="entry name" value="LYSINE-SPECIFIC DEMETHYLASE JMJ31"/>
    <property type="match status" value="1"/>
</dbReference>
<dbReference type="SMART" id="SM00558">
    <property type="entry name" value="JmjC"/>
    <property type="match status" value="1"/>
</dbReference>
<reference evidence="4 5" key="1">
    <citation type="journal article" date="2023" name="Hortic Res">
        <title>Pangenome of water caltrop reveals structural variations and asymmetric subgenome divergence after allopolyploidization.</title>
        <authorList>
            <person name="Zhang X."/>
            <person name="Chen Y."/>
            <person name="Wang L."/>
            <person name="Yuan Y."/>
            <person name="Fang M."/>
            <person name="Shi L."/>
            <person name="Lu R."/>
            <person name="Comes H.P."/>
            <person name="Ma Y."/>
            <person name="Chen Y."/>
            <person name="Huang G."/>
            <person name="Zhou Y."/>
            <person name="Zheng Z."/>
            <person name="Qiu Y."/>
        </authorList>
    </citation>
    <scope>NUCLEOTIDE SEQUENCE [LARGE SCALE GENOMIC DNA]</scope>
    <source>
        <tissue evidence="4">Roots</tissue>
    </source>
</reference>
<evidence type="ECO:0000259" key="3">
    <source>
        <dbReference type="PROSITE" id="PS51184"/>
    </source>
</evidence>
<comment type="caution">
    <text evidence="4">The sequence shown here is derived from an EMBL/GenBank/DDBJ whole genome shotgun (WGS) entry which is preliminary data.</text>
</comment>
<sequence>MESATSLKILRFDELPSATEFASQIEPRNVPAVFSGCAKDWEALTRWNPSNGGLDYLQERVGSRIVEAMMSRSAPVFYGDIRSHERVPIPFSSFIGLCKQHMQMEDGDQRCSAESEVGNSSISQSETGSSVSELTPQQTYLAQVSIMNAENKGQSQLQILIEDIHVPSILGKRKVSSINLWLNCSKARSSTHYDPHHNLLCIVSGRKQVVLWPPSTSHMLYPMPLYGEASNHSSVALDCPNFSVYPRAKNMMEYSQTVMLHAGDVLFIPEGWFHQVDSAELTIAVNFWWQSEIILSMVEHMDAYYLRRILRRLIDKEMNQMLCITAYADSGTSKGQVPESANKERSQMPLSVTENAQVDVDTKGNGQQNHSIHDLEPVALQALHELVSLVHDHINVDNSQLKLSMPGSDASTEDGQQNNLVNLEDDPVAKILWVLNPCSLHSMLSSMAEHFPRTLEALILHLLSPVGAEVLTRKFDELDELISEEDRSKFYQVFYGTVNDQFAAMEAILSGKELFAQQALRNVLDKYLGAKLDPGPGERVQRSF</sequence>
<dbReference type="EMBL" id="JAXIOK010000018">
    <property type="protein sequence ID" value="KAK4750387.1"/>
    <property type="molecule type" value="Genomic_DNA"/>
</dbReference>
<protein>
    <recommendedName>
        <fullName evidence="3">JmjC domain-containing protein</fullName>
    </recommendedName>
</protein>
<dbReference type="SUPFAM" id="SSF51197">
    <property type="entry name" value="Clavaminate synthase-like"/>
    <property type="match status" value="1"/>
</dbReference>